<evidence type="ECO:0000256" key="7">
    <source>
        <dbReference type="SAM" id="MobiDB-lite"/>
    </source>
</evidence>
<accession>A0A6N2L5R4</accession>
<evidence type="ECO:0000256" key="3">
    <source>
        <dbReference type="ARBA" id="ARBA00022712"/>
    </source>
</evidence>
<feature type="compositionally biased region" description="Acidic residues" evidence="7">
    <location>
        <begin position="59"/>
        <end position="71"/>
    </location>
</feature>
<evidence type="ECO:0000256" key="4">
    <source>
        <dbReference type="ARBA" id="ARBA00022864"/>
    </source>
</evidence>
<dbReference type="PANTHER" id="PTHR33347:SF1">
    <property type="entry name" value="PROTEIN SOB FIVE-LIKE 5"/>
    <property type="match status" value="1"/>
</dbReference>
<feature type="region of interest" description="Disordered" evidence="7">
    <location>
        <begin position="30"/>
        <end position="87"/>
    </location>
</feature>
<evidence type="ECO:0000313" key="8">
    <source>
        <dbReference type="EMBL" id="VFU35516.1"/>
    </source>
</evidence>
<keyword evidence="2" id="KW-0963">Cytoplasm</keyword>
<dbReference type="GO" id="GO:0005737">
    <property type="term" value="C:cytoplasm"/>
    <property type="evidence" value="ECO:0007669"/>
    <property type="project" value="UniProtKB-SubCell"/>
</dbReference>
<proteinExistence type="inferred from homology"/>
<evidence type="ECO:0000256" key="2">
    <source>
        <dbReference type="ARBA" id="ARBA00022490"/>
    </source>
</evidence>
<evidence type="ECO:0000256" key="5">
    <source>
        <dbReference type="ARBA" id="ARBA00023242"/>
    </source>
</evidence>
<keyword evidence="5" id="KW-0539">Nucleus</keyword>
<reference evidence="8" key="1">
    <citation type="submission" date="2019-03" db="EMBL/GenBank/DDBJ databases">
        <authorList>
            <person name="Mank J."/>
            <person name="Almeida P."/>
        </authorList>
    </citation>
    <scope>NUCLEOTIDE SEQUENCE</scope>
    <source>
        <strain evidence="8">78183</strain>
    </source>
</reference>
<feature type="compositionally biased region" description="Basic residues" evidence="7">
    <location>
        <begin position="114"/>
        <end position="124"/>
    </location>
</feature>
<comment type="similarity">
    <text evidence="6">Belongs to the SOFL plant protein family.</text>
</comment>
<dbReference type="PANTHER" id="PTHR33347">
    <property type="entry name" value="OSJNBA0091C07.3 PROTEIN"/>
    <property type="match status" value="1"/>
</dbReference>
<gene>
    <name evidence="8" type="ORF">SVIM_LOCUS176556</name>
</gene>
<feature type="region of interest" description="Disordered" evidence="7">
    <location>
        <begin position="104"/>
        <end position="133"/>
    </location>
</feature>
<protein>
    <submittedName>
        <fullName evidence="8">Uncharacterized protein</fullName>
    </submittedName>
</protein>
<keyword evidence="4" id="KW-0932">Cytokinin signaling pathway</keyword>
<dbReference type="EMBL" id="CAADRP010001112">
    <property type="protein sequence ID" value="VFU35516.1"/>
    <property type="molecule type" value="Genomic_DNA"/>
</dbReference>
<organism evidence="8">
    <name type="scientific">Salix viminalis</name>
    <name type="common">Common osier</name>
    <name type="synonym">Basket willow</name>
    <dbReference type="NCBI Taxonomy" id="40686"/>
    <lineage>
        <taxon>Eukaryota</taxon>
        <taxon>Viridiplantae</taxon>
        <taxon>Streptophyta</taxon>
        <taxon>Embryophyta</taxon>
        <taxon>Tracheophyta</taxon>
        <taxon>Spermatophyta</taxon>
        <taxon>Magnoliopsida</taxon>
        <taxon>eudicotyledons</taxon>
        <taxon>Gunneridae</taxon>
        <taxon>Pentapetalae</taxon>
        <taxon>rosids</taxon>
        <taxon>fabids</taxon>
        <taxon>Malpighiales</taxon>
        <taxon>Salicaceae</taxon>
        <taxon>Saliceae</taxon>
        <taxon>Salix</taxon>
    </lineage>
</organism>
<comment type="subcellular location">
    <subcellularLocation>
        <location evidence="1">Cytoplasm</location>
    </subcellularLocation>
</comment>
<evidence type="ECO:0000256" key="1">
    <source>
        <dbReference type="ARBA" id="ARBA00004496"/>
    </source>
</evidence>
<sequence>MNSFLAPECSDDCESGWTLYLEQSFLPHPNPQHRKNGTGFVDSKSTGFCREGKDTREEYCEEEEEEEEEDLSMVSDASSGPPHFQEDESHFNYDNGYFCPSPKDLLNNGANYSQKKKEHRRRHKQDQQLPSFLDDTASSPAFNFSKSNFALSSNQASMESVLDYSQGGFRGGIIHGDCALLPVSAAITLEADLEEMMEIRGRPNETNQKSRKAANWVQNVLCLLGGLCLKKKSCPVLVFYGALLFCKSALHISCNMQINEYAPKQKSLRTRELAYRDN</sequence>
<name>A0A6N2L5R4_SALVM</name>
<dbReference type="InterPro" id="IPR044670">
    <property type="entry name" value="SOFL"/>
</dbReference>
<keyword evidence="3" id="KW-0203">Cytokinin biosynthesis</keyword>
<dbReference type="GO" id="GO:0009691">
    <property type="term" value="P:cytokinin biosynthetic process"/>
    <property type="evidence" value="ECO:0007669"/>
    <property type="project" value="UniProtKB-KW"/>
</dbReference>
<evidence type="ECO:0000256" key="6">
    <source>
        <dbReference type="ARBA" id="ARBA00024199"/>
    </source>
</evidence>
<dbReference type="GO" id="GO:0009736">
    <property type="term" value="P:cytokinin-activated signaling pathway"/>
    <property type="evidence" value="ECO:0007669"/>
    <property type="project" value="UniProtKB-KW"/>
</dbReference>
<dbReference type="AlphaFoldDB" id="A0A6N2L5R4"/>